<dbReference type="EMBL" id="JAVRBG010000019">
    <property type="protein sequence ID" value="MDT0295796.1"/>
    <property type="molecule type" value="Genomic_DNA"/>
</dbReference>
<dbReference type="InterPro" id="IPR052917">
    <property type="entry name" value="Stress-Dev_Protein"/>
</dbReference>
<proteinExistence type="predicted"/>
<dbReference type="PANTHER" id="PTHR34818:SF1">
    <property type="entry name" value="PROTEIN BLI-3"/>
    <property type="match status" value="1"/>
</dbReference>
<evidence type="ECO:0000313" key="3">
    <source>
        <dbReference type="Proteomes" id="UP001182991"/>
    </source>
</evidence>
<name>A0ABU2KM56_9FLAO</name>
<evidence type="ECO:0000259" key="1">
    <source>
        <dbReference type="Pfam" id="PF16242"/>
    </source>
</evidence>
<dbReference type="SUPFAM" id="SSF50475">
    <property type="entry name" value="FMN-binding split barrel"/>
    <property type="match status" value="1"/>
</dbReference>
<sequence length="166" mass="18800">MSTENKSNTEALAKLKELTKDIETSMLVTNLKKAPLHAVPMTQKKIDEQGNIWFLSPGDSEHNKNISKDSKSQLLYSSPSDKKFISIYGDAHIITDQRILEDLYSSISDNWFNGVDDPNLTAIKFQPKEAYYWDTKTNKYISFLKMGFASLTGDEKDIGEKGKLNL</sequence>
<comment type="caution">
    <text evidence="2">The sequence shown here is derived from an EMBL/GenBank/DDBJ whole genome shotgun (WGS) entry which is preliminary data.</text>
</comment>
<dbReference type="InterPro" id="IPR038725">
    <property type="entry name" value="YdaG_split_barrel_FMN-bd"/>
</dbReference>
<evidence type="ECO:0000313" key="2">
    <source>
        <dbReference type="EMBL" id="MDT0295796.1"/>
    </source>
</evidence>
<dbReference type="Gene3D" id="2.30.110.10">
    <property type="entry name" value="Electron Transport, Fmn-binding Protein, Chain A"/>
    <property type="match status" value="1"/>
</dbReference>
<reference evidence="3" key="1">
    <citation type="submission" date="2023-07" db="EMBL/GenBank/DDBJ databases">
        <title>Isolating and identifying novel microbial strains from the Mariana Trench.</title>
        <authorList>
            <person name="Fu H."/>
        </authorList>
    </citation>
    <scope>NUCLEOTIDE SEQUENCE [LARGE SCALE GENOMIC DNA]</scope>
    <source>
        <strain evidence="3">T-y2</strain>
    </source>
</reference>
<accession>A0ABU2KM56</accession>
<dbReference type="PANTHER" id="PTHR34818">
    <property type="entry name" value="PROTEIN BLI-3"/>
    <property type="match status" value="1"/>
</dbReference>
<protein>
    <submittedName>
        <fullName evidence="2">Pyridoxamine 5'-phosphate oxidase family protein</fullName>
    </submittedName>
</protein>
<dbReference type="Pfam" id="PF16242">
    <property type="entry name" value="Pyrid_ox_like"/>
    <property type="match status" value="1"/>
</dbReference>
<keyword evidence="3" id="KW-1185">Reference proteome</keyword>
<dbReference type="InterPro" id="IPR012349">
    <property type="entry name" value="Split_barrel_FMN-bd"/>
</dbReference>
<feature type="domain" description="General stress protein FMN-binding split barrel" evidence="1">
    <location>
        <begin position="11"/>
        <end position="157"/>
    </location>
</feature>
<gene>
    <name evidence="2" type="ORF">RLT85_14280</name>
</gene>
<dbReference type="Proteomes" id="UP001182991">
    <property type="component" value="Unassembled WGS sequence"/>
</dbReference>
<dbReference type="RefSeq" id="WP_311402724.1">
    <property type="nucleotide sequence ID" value="NZ_JAVRBG010000019.1"/>
</dbReference>
<organism evidence="2 3">
    <name type="scientific">Mesonia ostreae</name>
    <dbReference type="NCBI Taxonomy" id="861110"/>
    <lineage>
        <taxon>Bacteria</taxon>
        <taxon>Pseudomonadati</taxon>
        <taxon>Bacteroidota</taxon>
        <taxon>Flavobacteriia</taxon>
        <taxon>Flavobacteriales</taxon>
        <taxon>Flavobacteriaceae</taxon>
        <taxon>Mesonia</taxon>
    </lineage>
</organism>